<protein>
    <submittedName>
        <fullName evidence="1">Uncharacterized protein</fullName>
    </submittedName>
</protein>
<sequence>MSQLLLGVNVYPSQGKFVILKDCYPYPMQNVKLLQIIGELNKQQLSLVGNISDMFFMVKFVYVADTQVGVQNEDGNSYLRKQ</sequence>
<keyword evidence="2" id="KW-1185">Reference proteome</keyword>
<dbReference type="EMBL" id="CCKQ01016369">
    <property type="protein sequence ID" value="CDW88244.1"/>
    <property type="molecule type" value="Genomic_DNA"/>
</dbReference>
<dbReference type="Proteomes" id="UP000039865">
    <property type="component" value="Unassembled WGS sequence"/>
</dbReference>
<organism evidence="1 2">
    <name type="scientific">Stylonychia lemnae</name>
    <name type="common">Ciliate</name>
    <dbReference type="NCBI Taxonomy" id="5949"/>
    <lineage>
        <taxon>Eukaryota</taxon>
        <taxon>Sar</taxon>
        <taxon>Alveolata</taxon>
        <taxon>Ciliophora</taxon>
        <taxon>Intramacronucleata</taxon>
        <taxon>Spirotrichea</taxon>
        <taxon>Stichotrichia</taxon>
        <taxon>Sporadotrichida</taxon>
        <taxon>Oxytrichidae</taxon>
        <taxon>Stylonychinae</taxon>
        <taxon>Stylonychia</taxon>
    </lineage>
</organism>
<dbReference type="InParanoid" id="A0A078B106"/>
<dbReference type="AlphaFoldDB" id="A0A078B106"/>
<evidence type="ECO:0000313" key="1">
    <source>
        <dbReference type="EMBL" id="CDW88244.1"/>
    </source>
</evidence>
<gene>
    <name evidence="1" type="primary">Contig13542.g14451</name>
    <name evidence="1" type="ORF">STYLEM_17362</name>
</gene>
<name>A0A078B106_STYLE</name>
<accession>A0A078B106</accession>
<proteinExistence type="predicted"/>
<reference evidence="1 2" key="1">
    <citation type="submission" date="2014-06" db="EMBL/GenBank/DDBJ databases">
        <authorList>
            <person name="Swart Estienne"/>
        </authorList>
    </citation>
    <scope>NUCLEOTIDE SEQUENCE [LARGE SCALE GENOMIC DNA]</scope>
    <source>
        <strain evidence="1 2">130c</strain>
    </source>
</reference>
<evidence type="ECO:0000313" key="2">
    <source>
        <dbReference type="Proteomes" id="UP000039865"/>
    </source>
</evidence>